<dbReference type="InterPro" id="IPR050832">
    <property type="entry name" value="Bact_Acetyltransf"/>
</dbReference>
<dbReference type="OrthoDB" id="9803233at2"/>
<dbReference type="AlphaFoldDB" id="F2R7T8"/>
<evidence type="ECO:0000313" key="4">
    <source>
        <dbReference type="EMBL" id="CCA56373.1"/>
    </source>
</evidence>
<keyword evidence="1 4" id="KW-0808">Transferase</keyword>
<sequence length="171" mass="19275">MITWSMRPARAEDVEAVAELRAVVMRDDLVRLGVYDEHQVRQRLRNRFRAEHTWIVEVDGAFAGCAALVPNAEVGDQGHGPDHSDTEGFWLEHFYLAPETQGRGFGTAVLRELLDRADAAGLPVRLQSLRGSAAVRLYEREGFTVETETPYDLWMIREPRTRTAAALSSPR</sequence>
<dbReference type="GeneID" id="51863652"/>
<dbReference type="eggNOG" id="COG0456">
    <property type="taxonomic scope" value="Bacteria"/>
</dbReference>
<dbReference type="CDD" id="cd04301">
    <property type="entry name" value="NAT_SF"/>
    <property type="match status" value="1"/>
</dbReference>
<evidence type="ECO:0000256" key="2">
    <source>
        <dbReference type="ARBA" id="ARBA00023315"/>
    </source>
</evidence>
<name>F2R7T8_STRVP</name>
<dbReference type="PATRIC" id="fig|953739.5.peg.5279"/>
<dbReference type="RefSeq" id="WP_015034289.1">
    <property type="nucleotide sequence ID" value="NC_018750.1"/>
</dbReference>
<dbReference type="HOGENOM" id="CLU_013985_22_1_11"/>
<organism evidence="4 5">
    <name type="scientific">Streptomyces venezuelae (strain ATCC 10712 / CBS 650.69 / DSM 40230 / JCM 4526 / NBRC 13096 / PD 04745)</name>
    <dbReference type="NCBI Taxonomy" id="953739"/>
    <lineage>
        <taxon>Bacteria</taxon>
        <taxon>Bacillati</taxon>
        <taxon>Actinomycetota</taxon>
        <taxon>Actinomycetes</taxon>
        <taxon>Kitasatosporales</taxon>
        <taxon>Streptomycetaceae</taxon>
        <taxon>Streptomyces</taxon>
    </lineage>
</organism>
<keyword evidence="2" id="KW-0012">Acyltransferase</keyword>
<evidence type="ECO:0000313" key="5">
    <source>
        <dbReference type="Proteomes" id="UP000006854"/>
    </source>
</evidence>
<dbReference type="Proteomes" id="UP000006854">
    <property type="component" value="Chromosome"/>
</dbReference>
<dbReference type="KEGG" id="sve:SVEN_3087"/>
<dbReference type="InterPro" id="IPR016181">
    <property type="entry name" value="Acyl_CoA_acyltransferase"/>
</dbReference>
<dbReference type="PROSITE" id="PS51186">
    <property type="entry name" value="GNAT"/>
    <property type="match status" value="1"/>
</dbReference>
<dbReference type="PANTHER" id="PTHR43877">
    <property type="entry name" value="AMINOALKYLPHOSPHONATE N-ACETYLTRANSFERASE-RELATED-RELATED"/>
    <property type="match status" value="1"/>
</dbReference>
<protein>
    <submittedName>
        <fullName evidence="4">Acetyltransferase</fullName>
    </submittedName>
</protein>
<dbReference type="PANTHER" id="PTHR43877:SF2">
    <property type="entry name" value="AMINOALKYLPHOSPHONATE N-ACETYLTRANSFERASE-RELATED"/>
    <property type="match status" value="1"/>
</dbReference>
<feature type="domain" description="N-acetyltransferase" evidence="3">
    <location>
        <begin position="1"/>
        <end position="160"/>
    </location>
</feature>
<dbReference type="Gene3D" id="3.40.630.30">
    <property type="match status" value="1"/>
</dbReference>
<gene>
    <name evidence="4" type="ordered locus">SVEN_3087</name>
</gene>
<evidence type="ECO:0000256" key="1">
    <source>
        <dbReference type="ARBA" id="ARBA00022679"/>
    </source>
</evidence>
<accession>F2R7T8</accession>
<dbReference type="Pfam" id="PF00583">
    <property type="entry name" value="Acetyltransf_1"/>
    <property type="match status" value="1"/>
</dbReference>
<evidence type="ECO:0000259" key="3">
    <source>
        <dbReference type="PROSITE" id="PS51186"/>
    </source>
</evidence>
<dbReference type="GO" id="GO:0016747">
    <property type="term" value="F:acyltransferase activity, transferring groups other than amino-acyl groups"/>
    <property type="evidence" value="ECO:0007669"/>
    <property type="project" value="InterPro"/>
</dbReference>
<dbReference type="EMBL" id="FR845719">
    <property type="protein sequence ID" value="CCA56373.1"/>
    <property type="molecule type" value="Genomic_DNA"/>
</dbReference>
<dbReference type="STRING" id="953739.SVEN_3087"/>
<reference evidence="4 5" key="1">
    <citation type="journal article" date="2011" name="BMC Genomics">
        <title>Genome-wide analysis of the role of GlnR in Streptomyces venezuelae provides new insights into global nitrogen regulation in actinomycetes.</title>
        <authorList>
            <person name="Pullan S.T."/>
            <person name="Bibb M.J."/>
            <person name="Merrick M."/>
        </authorList>
    </citation>
    <scope>NUCLEOTIDE SEQUENCE [LARGE SCALE GENOMIC DNA]</scope>
    <source>
        <strain evidence="5">ATCC 10712 / CBS 650.69 / DSM 40230 / JCM 4526 / NBRC 13096 / PD 04745</strain>
    </source>
</reference>
<proteinExistence type="predicted"/>
<keyword evidence="5" id="KW-1185">Reference proteome</keyword>
<dbReference type="SUPFAM" id="SSF55729">
    <property type="entry name" value="Acyl-CoA N-acyltransferases (Nat)"/>
    <property type="match status" value="1"/>
</dbReference>
<dbReference type="InterPro" id="IPR000182">
    <property type="entry name" value="GNAT_dom"/>
</dbReference>